<evidence type="ECO:0000256" key="1">
    <source>
        <dbReference type="SAM" id="MobiDB-lite"/>
    </source>
</evidence>
<dbReference type="Proteomes" id="UP000244450">
    <property type="component" value="Unassembled WGS sequence"/>
</dbReference>
<accession>A0A2T7BE61</accession>
<evidence type="ECO:0000313" key="3">
    <source>
        <dbReference type="Proteomes" id="UP000244450"/>
    </source>
</evidence>
<evidence type="ECO:0000313" key="2">
    <source>
        <dbReference type="EMBL" id="PUZ23371.1"/>
    </source>
</evidence>
<comment type="caution">
    <text evidence="2">The sequence shown here is derived from an EMBL/GenBank/DDBJ whole genome shotgun (WGS) entry which is preliminary data.</text>
</comment>
<keyword evidence="3" id="KW-1185">Reference proteome</keyword>
<protein>
    <submittedName>
        <fullName evidence="2">Uncharacterized protein</fullName>
    </submittedName>
</protein>
<name>A0A2T7BE61_9BACT</name>
<gene>
    <name evidence="2" type="ORF">DCC81_23605</name>
</gene>
<dbReference type="AlphaFoldDB" id="A0A2T7BE61"/>
<feature type="compositionally biased region" description="Basic residues" evidence="1">
    <location>
        <begin position="97"/>
        <end position="109"/>
    </location>
</feature>
<organism evidence="2 3">
    <name type="scientific">Chitinophaga parva</name>
    <dbReference type="NCBI Taxonomy" id="2169414"/>
    <lineage>
        <taxon>Bacteria</taxon>
        <taxon>Pseudomonadati</taxon>
        <taxon>Bacteroidota</taxon>
        <taxon>Chitinophagia</taxon>
        <taxon>Chitinophagales</taxon>
        <taxon>Chitinophagaceae</taxon>
        <taxon>Chitinophaga</taxon>
    </lineage>
</organism>
<proteinExistence type="predicted"/>
<feature type="region of interest" description="Disordered" evidence="1">
    <location>
        <begin position="97"/>
        <end position="116"/>
    </location>
</feature>
<dbReference type="EMBL" id="QCYK01000003">
    <property type="protein sequence ID" value="PUZ23371.1"/>
    <property type="molecule type" value="Genomic_DNA"/>
</dbReference>
<reference evidence="2 3" key="1">
    <citation type="submission" date="2018-04" db="EMBL/GenBank/DDBJ databases">
        <title>Chitinophaga fuyangensis sp. nov., isolated from soil in a chemical factory.</title>
        <authorList>
            <person name="Chen K."/>
        </authorList>
    </citation>
    <scope>NUCLEOTIDE SEQUENCE [LARGE SCALE GENOMIC DNA]</scope>
    <source>
        <strain evidence="2 3">LY-1</strain>
    </source>
</reference>
<sequence>MTYRIGDKIVEQSITGACFRTTFIRSGYWRKGRAHEKCNAYAIGKNGKRKRKNWNGHKKAQGMGMPALFCGNVGATHFTPRITRFFRIGFGALPPSRKKKQIRSMMRSRHGGDMRV</sequence>